<name>A0AAQ3SC55_VIGMU</name>
<dbReference type="EMBL" id="CP144700">
    <property type="protein sequence ID" value="WVZ24168.1"/>
    <property type="molecule type" value="Genomic_DNA"/>
</dbReference>
<dbReference type="Proteomes" id="UP001374535">
    <property type="component" value="Chromosome 1"/>
</dbReference>
<accession>A0AAQ3SC55</accession>
<evidence type="ECO:0000313" key="1">
    <source>
        <dbReference type="EMBL" id="WVZ24168.1"/>
    </source>
</evidence>
<protein>
    <submittedName>
        <fullName evidence="1">Uncharacterized protein</fullName>
    </submittedName>
</protein>
<gene>
    <name evidence="1" type="ORF">V8G54_002712</name>
</gene>
<feature type="non-terminal residue" evidence="1">
    <location>
        <position position="120"/>
    </location>
</feature>
<dbReference type="AlphaFoldDB" id="A0AAQ3SC55"/>
<sequence length="120" mass="14161">AITIEREERRNVPPLLSFFTKREVIFLTFPHSSKLEEVIFLTSLARRSVPLPFTTEREERQNVPPLLSFFTEREVIFLTFPHSSKLEEVIFLTSLARRSVPLPFTTEREERRNVPPPSFF</sequence>
<feature type="non-terminal residue" evidence="1">
    <location>
        <position position="1"/>
    </location>
</feature>
<keyword evidence="2" id="KW-1185">Reference proteome</keyword>
<proteinExistence type="predicted"/>
<evidence type="ECO:0000313" key="2">
    <source>
        <dbReference type="Proteomes" id="UP001374535"/>
    </source>
</evidence>
<organism evidence="1 2">
    <name type="scientific">Vigna mungo</name>
    <name type="common">Black gram</name>
    <name type="synonym">Phaseolus mungo</name>
    <dbReference type="NCBI Taxonomy" id="3915"/>
    <lineage>
        <taxon>Eukaryota</taxon>
        <taxon>Viridiplantae</taxon>
        <taxon>Streptophyta</taxon>
        <taxon>Embryophyta</taxon>
        <taxon>Tracheophyta</taxon>
        <taxon>Spermatophyta</taxon>
        <taxon>Magnoliopsida</taxon>
        <taxon>eudicotyledons</taxon>
        <taxon>Gunneridae</taxon>
        <taxon>Pentapetalae</taxon>
        <taxon>rosids</taxon>
        <taxon>fabids</taxon>
        <taxon>Fabales</taxon>
        <taxon>Fabaceae</taxon>
        <taxon>Papilionoideae</taxon>
        <taxon>50 kb inversion clade</taxon>
        <taxon>NPAAA clade</taxon>
        <taxon>indigoferoid/millettioid clade</taxon>
        <taxon>Phaseoleae</taxon>
        <taxon>Vigna</taxon>
    </lineage>
</organism>
<reference evidence="1 2" key="1">
    <citation type="journal article" date="2023" name="Life. Sci Alliance">
        <title>Evolutionary insights into 3D genome organization and epigenetic landscape of Vigna mungo.</title>
        <authorList>
            <person name="Junaid A."/>
            <person name="Singh B."/>
            <person name="Bhatia S."/>
        </authorList>
    </citation>
    <scope>NUCLEOTIDE SEQUENCE [LARGE SCALE GENOMIC DNA]</scope>
    <source>
        <strain evidence="1">Urdbean</strain>
    </source>
</reference>